<feature type="transmembrane region" description="Helical" evidence="13">
    <location>
        <begin position="156"/>
        <end position="174"/>
    </location>
</feature>
<feature type="transmembrane region" description="Helical" evidence="13">
    <location>
        <begin position="6"/>
        <end position="25"/>
    </location>
</feature>
<keyword evidence="7 13" id="KW-1133">Transmembrane helix</keyword>
<dbReference type="InterPro" id="IPR001734">
    <property type="entry name" value="Na/solute_symporter"/>
</dbReference>
<feature type="transmembrane region" description="Helical" evidence="13">
    <location>
        <begin position="46"/>
        <end position="65"/>
    </location>
</feature>
<keyword evidence="3" id="KW-0813">Transport</keyword>
<feature type="transmembrane region" description="Helical" evidence="13">
    <location>
        <begin position="420"/>
        <end position="437"/>
    </location>
</feature>
<keyword evidence="8" id="KW-0915">Sodium</keyword>
<comment type="similarity">
    <text evidence="2">Belongs to the sodium:solute symporter (SSF) (TC 2.A.21) family.</text>
</comment>
<comment type="subcellular location">
    <subcellularLocation>
        <location evidence="1">Cell membrane</location>
        <topology evidence="1">Multi-pass membrane protein</topology>
    </subcellularLocation>
</comment>
<comment type="catalytic activity">
    <reaction evidence="12">
        <text>L-proline(in) + Na(+)(in) = L-proline(out) + Na(+)(out)</text>
        <dbReference type="Rhea" id="RHEA:28967"/>
        <dbReference type="ChEBI" id="CHEBI:29101"/>
        <dbReference type="ChEBI" id="CHEBI:60039"/>
    </reaction>
</comment>
<dbReference type="GO" id="GO:0005886">
    <property type="term" value="C:plasma membrane"/>
    <property type="evidence" value="ECO:0007669"/>
    <property type="project" value="UniProtKB-SubCell"/>
</dbReference>
<dbReference type="InterPro" id="IPR050277">
    <property type="entry name" value="Sodium:Solute_Symporter"/>
</dbReference>
<organism evidence="14 15">
    <name type="scientific">Candidatus Cardinium hertigii</name>
    <dbReference type="NCBI Taxonomy" id="247481"/>
    <lineage>
        <taxon>Bacteria</taxon>
        <taxon>Pseudomonadati</taxon>
        <taxon>Bacteroidota</taxon>
        <taxon>Cytophagia</taxon>
        <taxon>Cytophagales</taxon>
        <taxon>Amoebophilaceae</taxon>
        <taxon>Candidatus Cardinium</taxon>
    </lineage>
</organism>
<feature type="transmembrane region" description="Helical" evidence="13">
    <location>
        <begin position="227"/>
        <end position="249"/>
    </location>
</feature>
<reference evidence="14 15" key="1">
    <citation type="submission" date="2018-09" db="EMBL/GenBank/DDBJ databases">
        <title>Comparative Genomics of Wolbachia-Cardinium Dual Endosymbiosis in a Plant-Parasitic Nematode.</title>
        <authorList>
            <person name="Brown A.M.V."/>
            <person name="Wasala S.K."/>
            <person name="Howe D.K."/>
            <person name="Peetz A.B."/>
            <person name="Zasada I.A."/>
            <person name="Denver D.R."/>
        </authorList>
    </citation>
    <scope>NUCLEOTIDE SEQUENCE [LARGE SCALE GENOMIC DNA]</scope>
    <source>
        <strain evidence="14 15">Pp_1</strain>
    </source>
</reference>
<dbReference type="CDD" id="cd10322">
    <property type="entry name" value="SLC5sbd"/>
    <property type="match status" value="1"/>
</dbReference>
<keyword evidence="10 13" id="KW-0472">Membrane</keyword>
<dbReference type="GO" id="GO:0015293">
    <property type="term" value="F:symporter activity"/>
    <property type="evidence" value="ECO:0007669"/>
    <property type="project" value="UniProtKB-KW"/>
</dbReference>
<evidence type="ECO:0000256" key="11">
    <source>
        <dbReference type="ARBA" id="ARBA00023201"/>
    </source>
</evidence>
<evidence type="ECO:0000256" key="13">
    <source>
        <dbReference type="SAM" id="Phobius"/>
    </source>
</evidence>
<evidence type="ECO:0000256" key="1">
    <source>
        <dbReference type="ARBA" id="ARBA00004651"/>
    </source>
</evidence>
<evidence type="ECO:0000256" key="4">
    <source>
        <dbReference type="ARBA" id="ARBA00022475"/>
    </source>
</evidence>
<evidence type="ECO:0000256" key="6">
    <source>
        <dbReference type="ARBA" id="ARBA00022847"/>
    </source>
</evidence>
<dbReference type="Gene3D" id="1.20.1730.10">
    <property type="entry name" value="Sodium/glucose cotransporter"/>
    <property type="match status" value="1"/>
</dbReference>
<dbReference type="OrthoDB" id="9761931at2"/>
<feature type="transmembrane region" description="Helical" evidence="13">
    <location>
        <begin position="657"/>
        <end position="679"/>
    </location>
</feature>
<dbReference type="PANTHER" id="PTHR48086">
    <property type="entry name" value="SODIUM/PROLINE SYMPORTER-RELATED"/>
    <property type="match status" value="1"/>
</dbReference>
<dbReference type="Pfam" id="PF00474">
    <property type="entry name" value="SSF"/>
    <property type="match status" value="1"/>
</dbReference>
<evidence type="ECO:0000256" key="8">
    <source>
        <dbReference type="ARBA" id="ARBA00023053"/>
    </source>
</evidence>
<feature type="transmembrane region" description="Helical" evidence="13">
    <location>
        <begin position="546"/>
        <end position="567"/>
    </location>
</feature>
<dbReference type="GO" id="GO:0006814">
    <property type="term" value="P:sodium ion transport"/>
    <property type="evidence" value="ECO:0007669"/>
    <property type="project" value="UniProtKB-KW"/>
</dbReference>
<feature type="transmembrane region" description="Helical" evidence="13">
    <location>
        <begin position="520"/>
        <end position="539"/>
    </location>
</feature>
<evidence type="ECO:0000256" key="3">
    <source>
        <dbReference type="ARBA" id="ARBA00022448"/>
    </source>
</evidence>
<feature type="transmembrane region" description="Helical" evidence="13">
    <location>
        <begin position="186"/>
        <end position="207"/>
    </location>
</feature>
<feature type="transmembrane region" description="Helical" evidence="13">
    <location>
        <begin position="609"/>
        <end position="637"/>
    </location>
</feature>
<dbReference type="EMBL" id="RARA01000026">
    <property type="protein sequence ID" value="ROT47110.1"/>
    <property type="molecule type" value="Genomic_DNA"/>
</dbReference>
<evidence type="ECO:0000256" key="10">
    <source>
        <dbReference type="ARBA" id="ARBA00023136"/>
    </source>
</evidence>
<evidence type="ECO:0000256" key="5">
    <source>
        <dbReference type="ARBA" id="ARBA00022692"/>
    </source>
</evidence>
<feature type="transmembrane region" description="Helical" evidence="13">
    <location>
        <begin position="366"/>
        <end position="384"/>
    </location>
</feature>
<feature type="transmembrane region" description="Helical" evidence="13">
    <location>
        <begin position="396"/>
        <end position="414"/>
    </location>
</feature>
<name>A0A3N2QBF6_9BACT</name>
<keyword evidence="11" id="KW-0739">Sodium transport</keyword>
<dbReference type="RefSeq" id="WP_123663362.1">
    <property type="nucleotide sequence ID" value="NZ_RARA01000026.1"/>
</dbReference>
<sequence>MYPLRALDLVIIAGFLMVTLAVGLYHGRSIKNFQDYAVGHKKMSTIVITLSLVATIYGGGILSSRLDAYYRKGFYELIKDLASPLTFYLASRLIIVRMKAFIGNCSIAESMGHIYGSAVRIATAILGLIMTIALLTAQIKVGFKIITTIVPSIHQVPVYATIILGLLVILYATLGGARAVAFTDVYQFLFFTLCCPILIFILLYQAPNPWNGYRKLLTLSSFDIQKVLTWNSALKGILTYYIWHAVFSFDPARIQRFYMTSSIQQATKVFNKTAILRILVPLLFLMVAMALHIGEHIIKPNQNVLYYIIDLAYFPGMKGMLVTAIFALLMSTADSQLHAASILFTNDIWPILTGITKPIAKPSLTMVRMVSVCIGIISIWIALHTINITQLLNKSVYLYSPAVTVPFIMASLGFRTRSTIILGNMIMHTMIVIYFIYYRSQTITPEITFCALIFSTCMLLITHYLLPKRPHTGWIGIQDYSAWDLQNQTTQRWWIKQFKRLQAVFTPTYWKTFFPQNKNTFIWLGIYCISNTFLALFFMHKMYFLPYIYGYMAIMVIGTIIAIYPALHTYQEEGNHLLHKIWPGLLFILLFMAPFQFAKLGHYSPMVCALFICSIGLAVVLLSPIISFIMLSIMLVGHHYIPPYISFYEYFLSDYKTIHIEPVYAMALVGAAIAGLTTYKRLQNKAEAKYQVMHLTRTYEHKIALEAIHHQANWTRLDMTYGNYLFKKINAKIQEKGNRKEVLSLLLQKLHQFHNLLLRKTKAEPSLELHEHTLQKVAFETVMLKTYETTQALGAPIQLLLYNQSKIKYVLVDPTLFECFLMLNLWEISKSTQASDHTVTLTICDTTLRYNGTTPTDIDQAELILPALAFCFSTETTKQNIASAYDIKDLSLLTYIPKTEKQFYQWESRQIVQAHGGYTEIIETSAMLTCLYILPVEGRQVMHFKNYEAVATGRQYNFFYFSSIIFCYFLPFLGLWQ</sequence>
<dbReference type="AlphaFoldDB" id="A0A3N2QBF6"/>
<keyword evidence="4" id="KW-1003">Cell membrane</keyword>
<accession>A0A3N2QBF6</accession>
<dbReference type="PROSITE" id="PS50283">
    <property type="entry name" value="NA_SOLUT_SYMP_3"/>
    <property type="match status" value="1"/>
</dbReference>
<feature type="transmembrane region" description="Helical" evidence="13">
    <location>
        <begin position="114"/>
        <end position="136"/>
    </location>
</feature>
<protein>
    <submittedName>
        <fullName evidence="14">Sodium:solute symporter family protein</fullName>
    </submittedName>
</protein>
<evidence type="ECO:0000256" key="12">
    <source>
        <dbReference type="ARBA" id="ARBA00033708"/>
    </source>
</evidence>
<comment type="caution">
    <text evidence="14">The sequence shown here is derived from an EMBL/GenBank/DDBJ whole genome shotgun (WGS) entry which is preliminary data.</text>
</comment>
<evidence type="ECO:0000313" key="14">
    <source>
        <dbReference type="EMBL" id="ROT47110.1"/>
    </source>
</evidence>
<dbReference type="InterPro" id="IPR038377">
    <property type="entry name" value="Na/Glc_symporter_sf"/>
</dbReference>
<evidence type="ECO:0000256" key="2">
    <source>
        <dbReference type="ARBA" id="ARBA00006434"/>
    </source>
</evidence>
<keyword evidence="6" id="KW-0769">Symport</keyword>
<feature type="transmembrane region" description="Helical" evidence="13">
    <location>
        <begin position="341"/>
        <end position="360"/>
    </location>
</feature>
<feature type="transmembrane region" description="Helical" evidence="13">
    <location>
        <begin position="305"/>
        <end position="329"/>
    </location>
</feature>
<feature type="transmembrane region" description="Helical" evidence="13">
    <location>
        <begin position="958"/>
        <end position="976"/>
    </location>
</feature>
<keyword evidence="9" id="KW-0406">Ion transport</keyword>
<keyword evidence="5 13" id="KW-0812">Transmembrane</keyword>
<proteinExistence type="inferred from homology"/>
<feature type="transmembrane region" description="Helical" evidence="13">
    <location>
        <begin position="274"/>
        <end position="293"/>
    </location>
</feature>
<evidence type="ECO:0000256" key="9">
    <source>
        <dbReference type="ARBA" id="ARBA00023065"/>
    </source>
</evidence>
<keyword evidence="15" id="KW-1185">Reference proteome</keyword>
<feature type="transmembrane region" description="Helical" evidence="13">
    <location>
        <begin position="449"/>
        <end position="466"/>
    </location>
</feature>
<dbReference type="PANTHER" id="PTHR48086:SF3">
    <property type="entry name" value="SODIUM_PROLINE SYMPORTER"/>
    <property type="match status" value="1"/>
</dbReference>
<dbReference type="Proteomes" id="UP000270927">
    <property type="component" value="Unassembled WGS sequence"/>
</dbReference>
<evidence type="ECO:0000256" key="7">
    <source>
        <dbReference type="ARBA" id="ARBA00022989"/>
    </source>
</evidence>
<feature type="transmembrane region" description="Helical" evidence="13">
    <location>
        <begin position="579"/>
        <end position="597"/>
    </location>
</feature>
<gene>
    <name evidence="14" type="ORF">EDM02_04475</name>
</gene>
<evidence type="ECO:0000313" key="15">
    <source>
        <dbReference type="Proteomes" id="UP000270927"/>
    </source>
</evidence>